<evidence type="ECO:0000313" key="1">
    <source>
        <dbReference type="EMBL" id="KZN40866.1"/>
    </source>
</evidence>
<protein>
    <submittedName>
        <fullName evidence="1">Uncharacterized protein</fullName>
    </submittedName>
</protein>
<dbReference type="PATRIC" id="fig|1365253.3.peg.5131"/>
<comment type="caution">
    <text evidence="1">The sequence shown here is derived from an EMBL/GenBank/DDBJ whole genome shotgun (WGS) entry which is preliminary data.</text>
</comment>
<proteinExistence type="predicted"/>
<evidence type="ECO:0000313" key="2">
    <source>
        <dbReference type="Proteomes" id="UP000076587"/>
    </source>
</evidence>
<gene>
    <name evidence="1" type="ORF">N482_20865</name>
</gene>
<dbReference type="EMBL" id="AUXT01000220">
    <property type="protein sequence ID" value="KZN40866.1"/>
    <property type="molecule type" value="Genomic_DNA"/>
</dbReference>
<sequence>MPLFFMQKNLFQVVSMAGNWSIIFSQSNHILRVTFNTMDLIHLRMISHNSIALFPN</sequence>
<reference evidence="1 2" key="1">
    <citation type="submission" date="2013-07" db="EMBL/GenBank/DDBJ databases">
        <title>Comparative Genomic and Metabolomic Analysis of Twelve Strains of Pseudoalteromonas luteoviolacea.</title>
        <authorList>
            <person name="Vynne N.G."/>
            <person name="Mansson M."/>
            <person name="Gram L."/>
        </authorList>
    </citation>
    <scope>NUCLEOTIDE SEQUENCE [LARGE SCALE GENOMIC DNA]</scope>
    <source>
        <strain evidence="1 2">NCIMB 1942</strain>
    </source>
</reference>
<dbReference type="Proteomes" id="UP000076587">
    <property type="component" value="Unassembled WGS sequence"/>
</dbReference>
<name>A0A166XSJ6_9GAMM</name>
<organism evidence="1 2">
    <name type="scientific">Pseudoalteromonas luteoviolacea NCIMB 1942</name>
    <dbReference type="NCBI Taxonomy" id="1365253"/>
    <lineage>
        <taxon>Bacteria</taxon>
        <taxon>Pseudomonadati</taxon>
        <taxon>Pseudomonadota</taxon>
        <taxon>Gammaproteobacteria</taxon>
        <taxon>Alteromonadales</taxon>
        <taxon>Pseudoalteromonadaceae</taxon>
        <taxon>Pseudoalteromonas</taxon>
    </lineage>
</organism>
<accession>A0A166XSJ6</accession>
<dbReference type="AlphaFoldDB" id="A0A166XSJ6"/>